<evidence type="ECO:0000259" key="1">
    <source>
        <dbReference type="Pfam" id="PF00391"/>
    </source>
</evidence>
<feature type="domain" description="PEP-utilising enzyme mobile" evidence="1">
    <location>
        <begin position="431"/>
        <end position="500"/>
    </location>
</feature>
<dbReference type="SUPFAM" id="SSF52009">
    <property type="entry name" value="Phosphohistidine domain"/>
    <property type="match status" value="1"/>
</dbReference>
<dbReference type="InterPro" id="IPR008279">
    <property type="entry name" value="PEP-util_enz_mobile_dom"/>
</dbReference>
<dbReference type="Gene3D" id="3.50.30.10">
    <property type="entry name" value="Phosphohistidine domain"/>
    <property type="match status" value="1"/>
</dbReference>
<dbReference type="Pfam" id="PF00391">
    <property type="entry name" value="PEP-utilizers"/>
    <property type="match status" value="1"/>
</dbReference>
<dbReference type="AlphaFoldDB" id="A0A1I5V6N9"/>
<dbReference type="InterPro" id="IPR051549">
    <property type="entry name" value="PEP_Utilizing_Enz"/>
</dbReference>
<dbReference type="PANTHER" id="PTHR43615:SF1">
    <property type="entry name" value="PPDK_N DOMAIN-CONTAINING PROTEIN"/>
    <property type="match status" value="1"/>
</dbReference>
<evidence type="ECO:0000313" key="2">
    <source>
        <dbReference type="EMBL" id="SFQ03120.1"/>
    </source>
</evidence>
<gene>
    <name evidence="2" type="ORF">SAMN05421810_104253</name>
</gene>
<keyword evidence="2" id="KW-0670">Pyruvate</keyword>
<protein>
    <submittedName>
        <fullName evidence="2">Pyruvate, water dikinase</fullName>
    </submittedName>
</protein>
<dbReference type="PANTHER" id="PTHR43615">
    <property type="entry name" value="PHOSPHOENOLPYRUVATE SYNTHASE-RELATED"/>
    <property type="match status" value="1"/>
</dbReference>
<dbReference type="InterPro" id="IPR036637">
    <property type="entry name" value="Phosphohistidine_dom_sf"/>
</dbReference>
<keyword evidence="3" id="KW-1185">Reference proteome</keyword>
<keyword evidence="2" id="KW-0418">Kinase</keyword>
<sequence length="508" mass="54676">MSRVTDASEAAVPVDTDPHPYFRVYSAGNFGEVAPERLSPMSWSLVGEPMERGTRALARRLWGRPPWAEGTHYVFVGYFGCRPYHNLAAYCHLARAIPGLDPEDVTGAYFEGVDAPAEVTALRPGRARRLAGAARLLRELRDVGPRLRALEERVAELEWGLRAALTARSPIALFGVLRDARPVLDEAWALHILTTSGLVPLGAVQRRVYGTLLRHGDEVAHWLSRPRELVWDRLHAAAATMDPFGPGHFLDSSFYEVADGTAPWRDYAVRHKRTATGEADPAVEPVSPADALAGMLSPWRGRTVRALAVAVGEVMAGREHSKSLAMRTLHVHRRLLPELATALGAPAEAWPYLTVREFAGLVTEPGLADRAGPRAEACRRALRTPMPEHLDLTGDDGVVRPWLSASPPTRRGVAPGVGTGVVMTPDDDPPDEPAIIVCASADADIAPLLPFAAGILSERGSDLSHIAILSREYGIPCVVGYPGAAALPPGTAVSVNGNTGEVSILDQH</sequence>
<dbReference type="Proteomes" id="UP000198727">
    <property type="component" value="Unassembled WGS sequence"/>
</dbReference>
<dbReference type="GO" id="GO:0016301">
    <property type="term" value="F:kinase activity"/>
    <property type="evidence" value="ECO:0007669"/>
    <property type="project" value="UniProtKB-KW"/>
</dbReference>
<name>A0A1I5V6N9_9PSEU</name>
<organism evidence="2 3">
    <name type="scientific">Amycolatopsis arida</name>
    <dbReference type="NCBI Taxonomy" id="587909"/>
    <lineage>
        <taxon>Bacteria</taxon>
        <taxon>Bacillati</taxon>
        <taxon>Actinomycetota</taxon>
        <taxon>Actinomycetes</taxon>
        <taxon>Pseudonocardiales</taxon>
        <taxon>Pseudonocardiaceae</taxon>
        <taxon>Amycolatopsis</taxon>
    </lineage>
</organism>
<dbReference type="STRING" id="587909.SAMN05421810_104253"/>
<accession>A0A1I5V6N9</accession>
<reference evidence="3" key="1">
    <citation type="submission" date="2016-10" db="EMBL/GenBank/DDBJ databases">
        <authorList>
            <person name="Varghese N."/>
            <person name="Submissions S."/>
        </authorList>
    </citation>
    <scope>NUCLEOTIDE SEQUENCE [LARGE SCALE GENOMIC DNA]</scope>
    <source>
        <strain evidence="3">CGMCC 4.5579</strain>
    </source>
</reference>
<dbReference type="EMBL" id="FOWW01000004">
    <property type="protein sequence ID" value="SFQ03120.1"/>
    <property type="molecule type" value="Genomic_DNA"/>
</dbReference>
<keyword evidence="2" id="KW-0808">Transferase</keyword>
<proteinExistence type="predicted"/>
<evidence type="ECO:0000313" key="3">
    <source>
        <dbReference type="Proteomes" id="UP000198727"/>
    </source>
</evidence>